<dbReference type="InterPro" id="IPR007867">
    <property type="entry name" value="GMC_OxRtase_C"/>
</dbReference>
<evidence type="ECO:0000256" key="1">
    <source>
        <dbReference type="ARBA" id="ARBA00001974"/>
    </source>
</evidence>
<dbReference type="AlphaFoldDB" id="A0A1H3EZZ0"/>
<comment type="similarity">
    <text evidence="2">Belongs to the GMC oxidoreductase family.</text>
</comment>
<dbReference type="GO" id="GO:0016614">
    <property type="term" value="F:oxidoreductase activity, acting on CH-OH group of donors"/>
    <property type="evidence" value="ECO:0007669"/>
    <property type="project" value="InterPro"/>
</dbReference>
<keyword evidence="4" id="KW-0274">FAD</keyword>
<protein>
    <submittedName>
        <fullName evidence="7">Choline dehydrogenase</fullName>
    </submittedName>
</protein>
<keyword evidence="8" id="KW-1185">Reference proteome</keyword>
<sequence length="525" mass="57816">MLYDLSHETPPQDGVTCDIAILGGGIAGLVLARQLHGRGLRCVVIESGSERHVPSDPLYGDVAFRRRTYSGATEGRVRGLGGTSVKWGGALLPLRDEDLLPRPELGHPGWPFGPEVLAEHLSEAERIFGLDHSAFEVDPARIGARPAAGFVPREAKWPTFRNRNVAYLFDAMLRDADGPAVWLNATARDFDVRDGVVDHVVCHGPEGRRLKIRATSFVMAAGAIETTRLMLLLDQQTQGVAVTGRKHLGLYFQDHLSAPLGRIETDKPGRLNDMFGFRFDGAVMRSLRFERAAPDGAAGFAHIAPHATVATGFDAVKDFVRSLQARRPNPTALARAARHAPYIARLAWWRYGRHRLLWPAPAEYHVHFVTEQAALARNRIVLGARKDAFGHPVTEIDWDIDAGDLEIFRSLCLRFERYWRESGLEHLGRLSWPVRPEALSIDDIRGVDDIYHPVGTTRLADSADRGVVNADLRVFGIDNVYLAATSVLPNGGSANPTMTLILLVLRLADHLNAELTRMGRAGRAG</sequence>
<evidence type="ECO:0000256" key="4">
    <source>
        <dbReference type="ARBA" id="ARBA00022827"/>
    </source>
</evidence>
<dbReference type="RefSeq" id="WP_089877592.1">
    <property type="nucleotide sequence ID" value="NZ_FNPF01000001.1"/>
</dbReference>
<dbReference type="PANTHER" id="PTHR42784:SF1">
    <property type="entry name" value="PYRANOSE 2-OXIDASE"/>
    <property type="match status" value="1"/>
</dbReference>
<gene>
    <name evidence="7" type="ORF">SAMN05444340_10190</name>
</gene>
<accession>A0A1H3EZZ0</accession>
<evidence type="ECO:0000313" key="7">
    <source>
        <dbReference type="EMBL" id="SDX84175.1"/>
    </source>
</evidence>
<dbReference type="Gene3D" id="3.50.50.60">
    <property type="entry name" value="FAD/NAD(P)-binding domain"/>
    <property type="match status" value="2"/>
</dbReference>
<feature type="domain" description="Glucose-methanol-choline oxidoreductase C-terminal" evidence="6">
    <location>
        <begin position="376"/>
        <end position="502"/>
    </location>
</feature>
<dbReference type="Proteomes" id="UP000199286">
    <property type="component" value="Unassembled WGS sequence"/>
</dbReference>
<keyword evidence="3" id="KW-0285">Flavoprotein</keyword>
<evidence type="ECO:0000256" key="2">
    <source>
        <dbReference type="ARBA" id="ARBA00010790"/>
    </source>
</evidence>
<dbReference type="OrthoDB" id="9798604at2"/>
<reference evidence="7 8" key="1">
    <citation type="submission" date="2016-10" db="EMBL/GenBank/DDBJ databases">
        <authorList>
            <person name="de Groot N.N."/>
        </authorList>
    </citation>
    <scope>NUCLEOTIDE SEQUENCE [LARGE SCALE GENOMIC DNA]</scope>
    <source>
        <strain evidence="7 8">DSM 26880</strain>
    </source>
</reference>
<dbReference type="EMBL" id="FNPF01000001">
    <property type="protein sequence ID" value="SDX84175.1"/>
    <property type="molecule type" value="Genomic_DNA"/>
</dbReference>
<comment type="cofactor">
    <cofactor evidence="1">
        <name>FAD</name>
        <dbReference type="ChEBI" id="CHEBI:57692"/>
    </cofactor>
</comment>
<dbReference type="InterPro" id="IPR036188">
    <property type="entry name" value="FAD/NAD-bd_sf"/>
</dbReference>
<evidence type="ECO:0000256" key="5">
    <source>
        <dbReference type="ARBA" id="ARBA00023002"/>
    </source>
</evidence>
<dbReference type="PANTHER" id="PTHR42784">
    <property type="entry name" value="PYRANOSE 2-OXIDASE"/>
    <property type="match status" value="1"/>
</dbReference>
<dbReference type="STRING" id="321339.SAMN05444340_10190"/>
<evidence type="ECO:0000313" key="8">
    <source>
        <dbReference type="Proteomes" id="UP000199286"/>
    </source>
</evidence>
<evidence type="ECO:0000256" key="3">
    <source>
        <dbReference type="ARBA" id="ARBA00022630"/>
    </source>
</evidence>
<dbReference type="InterPro" id="IPR051473">
    <property type="entry name" value="P2Ox-like"/>
</dbReference>
<dbReference type="SUPFAM" id="SSF51905">
    <property type="entry name" value="FAD/NAD(P)-binding domain"/>
    <property type="match status" value="1"/>
</dbReference>
<dbReference type="Pfam" id="PF05199">
    <property type="entry name" value="GMC_oxred_C"/>
    <property type="match status" value="1"/>
</dbReference>
<proteinExistence type="inferred from homology"/>
<evidence type="ECO:0000259" key="6">
    <source>
        <dbReference type="Pfam" id="PF05199"/>
    </source>
</evidence>
<keyword evidence="5" id="KW-0560">Oxidoreductase</keyword>
<organism evidence="7 8">
    <name type="scientific">Citreimonas salinaria</name>
    <dbReference type="NCBI Taxonomy" id="321339"/>
    <lineage>
        <taxon>Bacteria</taxon>
        <taxon>Pseudomonadati</taxon>
        <taxon>Pseudomonadota</taxon>
        <taxon>Alphaproteobacteria</taxon>
        <taxon>Rhodobacterales</taxon>
        <taxon>Roseobacteraceae</taxon>
        <taxon>Citreimonas</taxon>
    </lineage>
</organism>
<name>A0A1H3EZZ0_9RHOB</name>
<dbReference type="Pfam" id="PF13450">
    <property type="entry name" value="NAD_binding_8"/>
    <property type="match status" value="1"/>
</dbReference>